<accession>A0A4Z2DF89</accession>
<evidence type="ECO:0000313" key="2">
    <source>
        <dbReference type="Proteomes" id="UP000311919"/>
    </source>
</evidence>
<evidence type="ECO:0000313" key="1">
    <source>
        <dbReference type="EMBL" id="TNN15078.1"/>
    </source>
</evidence>
<name>A0A4Z2DF89_SCHJA</name>
<reference evidence="1 2" key="1">
    <citation type="submission" date="2019-03" db="EMBL/GenBank/DDBJ databases">
        <title>An improved genome assembly of the fluke Schistosoma japonicum.</title>
        <authorList>
            <person name="Hu W."/>
            <person name="Luo F."/>
            <person name="Yin M."/>
            <person name="Mo X."/>
            <person name="Sun C."/>
            <person name="Wu Q."/>
            <person name="Zhu B."/>
            <person name="Xiang M."/>
            <person name="Wang J."/>
            <person name="Wang Y."/>
            <person name="Zhang T."/>
            <person name="Xu B."/>
            <person name="Zheng H."/>
            <person name="Feng Z."/>
        </authorList>
    </citation>
    <scope>NUCLEOTIDE SEQUENCE [LARGE SCALE GENOMIC DNA]</scope>
    <source>
        <strain evidence="1">HuSjv2</strain>
        <tissue evidence="1">Worms</tissue>
    </source>
</reference>
<organism evidence="1 2">
    <name type="scientific">Schistosoma japonicum</name>
    <name type="common">Blood fluke</name>
    <dbReference type="NCBI Taxonomy" id="6182"/>
    <lineage>
        <taxon>Eukaryota</taxon>
        <taxon>Metazoa</taxon>
        <taxon>Spiralia</taxon>
        <taxon>Lophotrochozoa</taxon>
        <taxon>Platyhelminthes</taxon>
        <taxon>Trematoda</taxon>
        <taxon>Digenea</taxon>
        <taxon>Strigeidida</taxon>
        <taxon>Schistosomatoidea</taxon>
        <taxon>Schistosomatidae</taxon>
        <taxon>Schistosoma</taxon>
    </lineage>
</organism>
<sequence>MAKPLKDAGTVMGETTVSPKPFASCDHQRQSSRSRSSSFCAEQLVHACITWEVIFQHQYRATVDFLMSCVTVCRHGVPISTATSSKNSEVVNASNQSSEIDKISSQALNGVLLVLMEIRKVFKDDRLERTRAA</sequence>
<keyword evidence="2" id="KW-1185">Reference proteome</keyword>
<protein>
    <submittedName>
        <fullName evidence="1">Gap-Pol polyprotein</fullName>
    </submittedName>
</protein>
<comment type="caution">
    <text evidence="1">The sequence shown here is derived from an EMBL/GenBank/DDBJ whole genome shotgun (WGS) entry which is preliminary data.</text>
</comment>
<dbReference type="Proteomes" id="UP000311919">
    <property type="component" value="Unassembled WGS sequence"/>
</dbReference>
<gene>
    <name evidence="1" type="ORF">EWB00_001640</name>
</gene>
<dbReference type="AlphaFoldDB" id="A0A4Z2DF89"/>
<dbReference type="EMBL" id="SKCS01000157">
    <property type="protein sequence ID" value="TNN15078.1"/>
    <property type="molecule type" value="Genomic_DNA"/>
</dbReference>
<proteinExistence type="predicted"/>